<evidence type="ECO:0000313" key="6">
    <source>
        <dbReference type="Proteomes" id="UP001153321"/>
    </source>
</evidence>
<gene>
    <name evidence="5" type="ORF">SPLIT_LOCUS13054</name>
</gene>
<keyword evidence="6" id="KW-1185">Reference proteome</keyword>
<evidence type="ECO:0000256" key="2">
    <source>
        <dbReference type="ARBA" id="ARBA00022900"/>
    </source>
</evidence>
<proteinExistence type="predicted"/>
<keyword evidence="2" id="KW-0722">Serine protease inhibitor</keyword>
<evidence type="ECO:0000313" key="5">
    <source>
        <dbReference type="EMBL" id="CAH1647707.1"/>
    </source>
</evidence>
<dbReference type="InterPro" id="IPR020901">
    <property type="entry name" value="Prtase_inh_Kunz-CS"/>
</dbReference>
<dbReference type="PRINTS" id="PR00759">
    <property type="entry name" value="BASICPTASE"/>
</dbReference>
<dbReference type="SUPFAM" id="SSF57362">
    <property type="entry name" value="BPTI-like"/>
    <property type="match status" value="2"/>
</dbReference>
<dbReference type="PROSITE" id="PS00280">
    <property type="entry name" value="BPTI_KUNITZ_1"/>
    <property type="match status" value="1"/>
</dbReference>
<keyword evidence="1" id="KW-0646">Protease inhibitor</keyword>
<evidence type="ECO:0000256" key="3">
    <source>
        <dbReference type="ARBA" id="ARBA00023157"/>
    </source>
</evidence>
<dbReference type="PROSITE" id="PS50279">
    <property type="entry name" value="BPTI_KUNITZ_2"/>
    <property type="match status" value="2"/>
</dbReference>
<dbReference type="InterPro" id="IPR036880">
    <property type="entry name" value="Kunitz_BPTI_sf"/>
</dbReference>
<evidence type="ECO:0000259" key="4">
    <source>
        <dbReference type="PROSITE" id="PS50279"/>
    </source>
</evidence>
<feature type="domain" description="BPTI/Kunitz inhibitor" evidence="4">
    <location>
        <begin position="143"/>
        <end position="193"/>
    </location>
</feature>
<sequence>MYHSILYIYLIFTIAMNSEYLHTRIYGFSISFLCILMQIPQSSSQIISSNTTASNENSNEINDITHLHKSMYCRFQANHYQCGRPRNPLRYYWDVHGQSCQRFYYGNCHINYNSYHSIPSCKNDCEEYAHVPTFTNVTANVFCFFQPEFGNCNSYYPRWYYDINEMKCKGFSFSGCGGNHNRFDSANDCMLACSEIVNHHNRDGSPIP</sequence>
<dbReference type="Proteomes" id="UP001153321">
    <property type="component" value="Chromosome Z"/>
</dbReference>
<dbReference type="GO" id="GO:0005615">
    <property type="term" value="C:extracellular space"/>
    <property type="evidence" value="ECO:0007669"/>
    <property type="project" value="TreeGrafter"/>
</dbReference>
<dbReference type="EMBL" id="LR824562">
    <property type="protein sequence ID" value="CAH1647707.1"/>
    <property type="molecule type" value="Genomic_DNA"/>
</dbReference>
<accession>A0A9P0IK72</accession>
<name>A0A9P0IK72_SPOLI</name>
<protein>
    <recommendedName>
        <fullName evidence="4">BPTI/Kunitz inhibitor domain-containing protein</fullName>
    </recommendedName>
</protein>
<dbReference type="Pfam" id="PF00014">
    <property type="entry name" value="Kunitz_BPTI"/>
    <property type="match status" value="2"/>
</dbReference>
<dbReference type="InterPro" id="IPR002223">
    <property type="entry name" value="Kunitz_BPTI"/>
</dbReference>
<dbReference type="SMART" id="SM00131">
    <property type="entry name" value="KU"/>
    <property type="match status" value="2"/>
</dbReference>
<dbReference type="PANTHER" id="PTHR10083">
    <property type="entry name" value="KUNITZ-TYPE PROTEASE INHIBITOR-RELATED"/>
    <property type="match status" value="1"/>
</dbReference>
<reference evidence="5" key="1">
    <citation type="submission" date="2022-02" db="EMBL/GenBank/DDBJ databases">
        <authorList>
            <person name="King R."/>
        </authorList>
    </citation>
    <scope>NUCLEOTIDE SEQUENCE</scope>
</reference>
<evidence type="ECO:0000256" key="1">
    <source>
        <dbReference type="ARBA" id="ARBA00022690"/>
    </source>
</evidence>
<dbReference type="Gene3D" id="4.10.410.10">
    <property type="entry name" value="Pancreatic trypsin inhibitor Kunitz domain"/>
    <property type="match status" value="2"/>
</dbReference>
<dbReference type="InterPro" id="IPR050098">
    <property type="entry name" value="TFPI/VKTCI-like"/>
</dbReference>
<dbReference type="CDD" id="cd00109">
    <property type="entry name" value="Kunitz-type"/>
    <property type="match status" value="1"/>
</dbReference>
<feature type="domain" description="BPTI/Kunitz inhibitor" evidence="4">
    <location>
        <begin position="73"/>
        <end position="125"/>
    </location>
</feature>
<organism evidence="5 6">
    <name type="scientific">Spodoptera littoralis</name>
    <name type="common">Egyptian cotton leafworm</name>
    <dbReference type="NCBI Taxonomy" id="7109"/>
    <lineage>
        <taxon>Eukaryota</taxon>
        <taxon>Metazoa</taxon>
        <taxon>Ecdysozoa</taxon>
        <taxon>Arthropoda</taxon>
        <taxon>Hexapoda</taxon>
        <taxon>Insecta</taxon>
        <taxon>Pterygota</taxon>
        <taxon>Neoptera</taxon>
        <taxon>Endopterygota</taxon>
        <taxon>Lepidoptera</taxon>
        <taxon>Glossata</taxon>
        <taxon>Ditrysia</taxon>
        <taxon>Noctuoidea</taxon>
        <taxon>Noctuidae</taxon>
        <taxon>Amphipyrinae</taxon>
        <taxon>Spodoptera</taxon>
    </lineage>
</organism>
<dbReference type="AlphaFoldDB" id="A0A9P0IK72"/>
<dbReference type="PANTHER" id="PTHR10083:SF374">
    <property type="entry name" value="BPTI_KUNITZ INHIBITOR DOMAIN-CONTAINING PROTEIN"/>
    <property type="match status" value="1"/>
</dbReference>
<dbReference type="GO" id="GO:0004867">
    <property type="term" value="F:serine-type endopeptidase inhibitor activity"/>
    <property type="evidence" value="ECO:0007669"/>
    <property type="project" value="UniProtKB-KW"/>
</dbReference>
<keyword evidence="3" id="KW-1015">Disulfide bond</keyword>